<gene>
    <name evidence="3" type="ORF">SELMODRAFT_438756</name>
</gene>
<accession>D8QZ63</accession>
<keyword evidence="4" id="KW-1185">Reference proteome</keyword>
<sequence length="219" mass="24585">MAVQVSNILNAPLKHPLISSGLLLLFVLPIFFQVLVYFVPLFLSTALCVAALVTLGPSFQDGEHTPPQKDDKSWLGRIRCLQESARVWCESKLKIAESNTEELPEEECLDSPIVKTEHEKRVHQLERTLRSLSFVSYEGIFASDGSLIDMDDSSFNNDGDDAPKAAENDAQRAENQTHTEEHEINDPPTDREASENQEETLPEDSTSWQQVEHPEAQKV</sequence>
<keyword evidence="2" id="KW-1133">Transmembrane helix</keyword>
<reference evidence="3 4" key="1">
    <citation type="journal article" date="2011" name="Science">
        <title>The Selaginella genome identifies genetic changes associated with the evolution of vascular plants.</title>
        <authorList>
            <person name="Banks J.A."/>
            <person name="Nishiyama T."/>
            <person name="Hasebe M."/>
            <person name="Bowman J.L."/>
            <person name="Gribskov M."/>
            <person name="dePamphilis C."/>
            <person name="Albert V.A."/>
            <person name="Aono N."/>
            <person name="Aoyama T."/>
            <person name="Ambrose B.A."/>
            <person name="Ashton N.W."/>
            <person name="Axtell M.J."/>
            <person name="Barker E."/>
            <person name="Barker M.S."/>
            <person name="Bennetzen J.L."/>
            <person name="Bonawitz N.D."/>
            <person name="Chapple C."/>
            <person name="Cheng C."/>
            <person name="Correa L.G."/>
            <person name="Dacre M."/>
            <person name="DeBarry J."/>
            <person name="Dreyer I."/>
            <person name="Elias M."/>
            <person name="Engstrom E.M."/>
            <person name="Estelle M."/>
            <person name="Feng L."/>
            <person name="Finet C."/>
            <person name="Floyd S.K."/>
            <person name="Frommer W.B."/>
            <person name="Fujita T."/>
            <person name="Gramzow L."/>
            <person name="Gutensohn M."/>
            <person name="Harholt J."/>
            <person name="Hattori M."/>
            <person name="Heyl A."/>
            <person name="Hirai T."/>
            <person name="Hiwatashi Y."/>
            <person name="Ishikawa M."/>
            <person name="Iwata M."/>
            <person name="Karol K.G."/>
            <person name="Koehler B."/>
            <person name="Kolukisaoglu U."/>
            <person name="Kubo M."/>
            <person name="Kurata T."/>
            <person name="Lalonde S."/>
            <person name="Li K."/>
            <person name="Li Y."/>
            <person name="Litt A."/>
            <person name="Lyons E."/>
            <person name="Manning G."/>
            <person name="Maruyama T."/>
            <person name="Michael T.P."/>
            <person name="Mikami K."/>
            <person name="Miyazaki S."/>
            <person name="Morinaga S."/>
            <person name="Murata T."/>
            <person name="Mueller-Roeber B."/>
            <person name="Nelson D.R."/>
            <person name="Obara M."/>
            <person name="Oguri Y."/>
            <person name="Olmstead R.G."/>
            <person name="Onodera N."/>
            <person name="Petersen B.L."/>
            <person name="Pils B."/>
            <person name="Prigge M."/>
            <person name="Rensing S.A."/>
            <person name="Riano-Pachon D.M."/>
            <person name="Roberts A.W."/>
            <person name="Sato Y."/>
            <person name="Scheller H.V."/>
            <person name="Schulz B."/>
            <person name="Schulz C."/>
            <person name="Shakirov E.V."/>
            <person name="Shibagaki N."/>
            <person name="Shinohara N."/>
            <person name="Shippen D.E."/>
            <person name="Soerensen I."/>
            <person name="Sotooka R."/>
            <person name="Sugimoto N."/>
            <person name="Sugita M."/>
            <person name="Sumikawa N."/>
            <person name="Tanurdzic M."/>
            <person name="Theissen G."/>
            <person name="Ulvskov P."/>
            <person name="Wakazuki S."/>
            <person name="Weng J.K."/>
            <person name="Willats W.W."/>
            <person name="Wipf D."/>
            <person name="Wolf P.G."/>
            <person name="Yang L."/>
            <person name="Zimmer A.D."/>
            <person name="Zhu Q."/>
            <person name="Mitros T."/>
            <person name="Hellsten U."/>
            <person name="Loque D."/>
            <person name="Otillar R."/>
            <person name="Salamov A."/>
            <person name="Schmutz J."/>
            <person name="Shapiro H."/>
            <person name="Lindquist E."/>
            <person name="Lucas S."/>
            <person name="Rokhsar D."/>
            <person name="Grigoriev I.V."/>
        </authorList>
    </citation>
    <scope>NUCLEOTIDE SEQUENCE [LARGE SCALE GENOMIC DNA]</scope>
</reference>
<dbReference type="HOGENOM" id="CLU_1263401_0_0_1"/>
<dbReference type="AlphaFoldDB" id="D8QZ63"/>
<evidence type="ECO:0000313" key="3">
    <source>
        <dbReference type="EMBL" id="EFJ34359.1"/>
    </source>
</evidence>
<dbReference type="KEGG" id="smo:SELMODRAFT_438756"/>
<keyword evidence="2" id="KW-0812">Transmembrane</keyword>
<dbReference type="PANTHER" id="PTHR34125:SF7">
    <property type="entry name" value="TRANSMEMBRANE PROTEIN"/>
    <property type="match status" value="1"/>
</dbReference>
<keyword evidence="2" id="KW-0472">Membrane</keyword>
<feature type="compositionally biased region" description="Basic and acidic residues" evidence="1">
    <location>
        <begin position="161"/>
        <end position="194"/>
    </location>
</feature>
<evidence type="ECO:0000256" key="1">
    <source>
        <dbReference type="SAM" id="MobiDB-lite"/>
    </source>
</evidence>
<dbReference type="Gramene" id="EFJ34359">
    <property type="protein sequence ID" value="EFJ34359"/>
    <property type="gene ID" value="SELMODRAFT_438756"/>
</dbReference>
<dbReference type="EMBL" id="GL377569">
    <property type="protein sequence ID" value="EFJ34359.1"/>
    <property type="molecule type" value="Genomic_DNA"/>
</dbReference>
<evidence type="ECO:0000313" key="4">
    <source>
        <dbReference type="Proteomes" id="UP000001514"/>
    </source>
</evidence>
<protein>
    <submittedName>
        <fullName evidence="3">Uncharacterized protein</fullName>
    </submittedName>
</protein>
<evidence type="ECO:0000256" key="2">
    <source>
        <dbReference type="SAM" id="Phobius"/>
    </source>
</evidence>
<dbReference type="eggNOG" id="ENOG502T1C0">
    <property type="taxonomic scope" value="Eukaryota"/>
</dbReference>
<dbReference type="Proteomes" id="UP000001514">
    <property type="component" value="Unassembled WGS sequence"/>
</dbReference>
<feature type="transmembrane region" description="Helical" evidence="2">
    <location>
        <begin position="21"/>
        <end position="43"/>
    </location>
</feature>
<dbReference type="PANTHER" id="PTHR34125">
    <property type="entry name" value="OS01G0762900 PROTEIN"/>
    <property type="match status" value="1"/>
</dbReference>
<name>D8QZ63_SELML</name>
<dbReference type="InParanoid" id="D8QZ63"/>
<organism evidence="4">
    <name type="scientific">Selaginella moellendorffii</name>
    <name type="common">Spikemoss</name>
    <dbReference type="NCBI Taxonomy" id="88036"/>
    <lineage>
        <taxon>Eukaryota</taxon>
        <taxon>Viridiplantae</taxon>
        <taxon>Streptophyta</taxon>
        <taxon>Embryophyta</taxon>
        <taxon>Tracheophyta</taxon>
        <taxon>Lycopodiopsida</taxon>
        <taxon>Selaginellales</taxon>
        <taxon>Selaginellaceae</taxon>
        <taxon>Selaginella</taxon>
    </lineage>
</organism>
<proteinExistence type="predicted"/>
<feature type="region of interest" description="Disordered" evidence="1">
    <location>
        <begin position="146"/>
        <end position="219"/>
    </location>
</feature>